<proteinExistence type="predicted"/>
<dbReference type="EMBL" id="KK207796">
    <property type="protein sequence ID" value="EZF54078.1"/>
    <property type="molecule type" value="Genomic_DNA"/>
</dbReference>
<feature type="compositionally biased region" description="Polar residues" evidence="1">
    <location>
        <begin position="1"/>
        <end position="17"/>
    </location>
</feature>
<dbReference type="OrthoDB" id="76567at2759"/>
<organism evidence="2">
    <name type="scientific">Trichophyton rubrum CBS 288.86</name>
    <dbReference type="NCBI Taxonomy" id="1215330"/>
    <lineage>
        <taxon>Eukaryota</taxon>
        <taxon>Fungi</taxon>
        <taxon>Dikarya</taxon>
        <taxon>Ascomycota</taxon>
        <taxon>Pezizomycotina</taxon>
        <taxon>Eurotiomycetes</taxon>
        <taxon>Eurotiomycetidae</taxon>
        <taxon>Onygenales</taxon>
        <taxon>Arthrodermataceae</taxon>
        <taxon>Trichophyton</taxon>
    </lineage>
</organism>
<evidence type="ECO:0000256" key="1">
    <source>
        <dbReference type="SAM" id="MobiDB-lite"/>
    </source>
</evidence>
<sequence>MGSVTGPTRSLRSNTNLPAEEPSAQKLFNNIRNEILNTNHSTDLTFQNISPAAGFQIATSFSEDPEIERALPRISYNPLTKVLTARVMPTTVHDCHQEWLSNELLDMVMAGFLTVAERKKLKLRVGTTFTGFAAPYTSAVKEPDTCILPDALPLPTVAVESGWSESWPRLEADKDLWLVGGTAVELVLLIRWTKISNGRVKGNLHVHGRDLAGNVVLLQTEEIFPAPANNTNQVIPISRRQLFGSCIFPNRNPADTYNLSITNLRETADESIRFMGFTPG</sequence>
<protein>
    <submittedName>
        <fullName evidence="2">Uncharacterized protein</fullName>
    </submittedName>
</protein>
<gene>
    <name evidence="2" type="ORF">H103_03155</name>
</gene>
<name>A0A022W7P5_TRIRU</name>
<accession>A0A022W7P5</accession>
<feature type="region of interest" description="Disordered" evidence="1">
    <location>
        <begin position="1"/>
        <end position="21"/>
    </location>
</feature>
<dbReference type="AlphaFoldDB" id="A0A022W7P5"/>
<dbReference type="HOGENOM" id="CLU_062454_1_0_1"/>
<dbReference type="Proteomes" id="UP000023758">
    <property type="component" value="Unassembled WGS sequence"/>
</dbReference>
<reference evidence="2" key="1">
    <citation type="submission" date="2014-02" db="EMBL/GenBank/DDBJ databases">
        <title>The Genome Sequence of Trichophyton rubrum (morphotype fischeri) CBS 288.86.</title>
        <authorList>
            <consortium name="The Broad Institute Genomics Platform"/>
            <person name="Cuomo C.A."/>
            <person name="White T.C."/>
            <person name="Graser Y."/>
            <person name="Martinez-Rossi N."/>
            <person name="Heitman J."/>
            <person name="Young S.K."/>
            <person name="Zeng Q."/>
            <person name="Gargeya S."/>
            <person name="Abouelleil A."/>
            <person name="Alvarado L."/>
            <person name="Chapman S.B."/>
            <person name="Gainer-Dewar J."/>
            <person name="Goldberg J."/>
            <person name="Griggs A."/>
            <person name="Gujja S."/>
            <person name="Hansen M."/>
            <person name="Howarth C."/>
            <person name="Imamovic A."/>
            <person name="Larimer J."/>
            <person name="Martinez D."/>
            <person name="Murphy C."/>
            <person name="Pearson M.D."/>
            <person name="Persinoti G."/>
            <person name="Poon T."/>
            <person name="Priest M."/>
            <person name="Roberts A.D."/>
            <person name="Saif S."/>
            <person name="Shea T.D."/>
            <person name="Sykes S.N."/>
            <person name="Wortman J."/>
            <person name="Nusbaum C."/>
            <person name="Birren B."/>
        </authorList>
    </citation>
    <scope>NUCLEOTIDE SEQUENCE [LARGE SCALE GENOMIC DNA]</scope>
    <source>
        <strain evidence="2">CBS 288.86</strain>
    </source>
</reference>
<evidence type="ECO:0000313" key="2">
    <source>
        <dbReference type="EMBL" id="EZF54078.1"/>
    </source>
</evidence>